<feature type="transmembrane region" description="Helical" evidence="1">
    <location>
        <begin position="46"/>
        <end position="68"/>
    </location>
</feature>
<evidence type="ECO:0000256" key="2">
    <source>
        <dbReference type="SAM" id="SignalP"/>
    </source>
</evidence>
<dbReference type="AlphaFoldDB" id="A0A518GUN0"/>
<evidence type="ECO:0000313" key="3">
    <source>
        <dbReference type="EMBL" id="QDV32296.1"/>
    </source>
</evidence>
<dbReference type="KEGG" id="tpla:ElP_01240"/>
<dbReference type="EMBL" id="CP036426">
    <property type="protein sequence ID" value="QDV32296.1"/>
    <property type="molecule type" value="Genomic_DNA"/>
</dbReference>
<keyword evidence="1" id="KW-0812">Transmembrane</keyword>
<dbReference type="Proteomes" id="UP000317835">
    <property type="component" value="Chromosome"/>
</dbReference>
<reference evidence="3 4" key="1">
    <citation type="submission" date="2019-02" db="EMBL/GenBank/DDBJ databases">
        <title>Deep-cultivation of Planctomycetes and their phenomic and genomic characterization uncovers novel biology.</title>
        <authorList>
            <person name="Wiegand S."/>
            <person name="Jogler M."/>
            <person name="Boedeker C."/>
            <person name="Pinto D."/>
            <person name="Vollmers J."/>
            <person name="Rivas-Marin E."/>
            <person name="Kohn T."/>
            <person name="Peeters S.H."/>
            <person name="Heuer A."/>
            <person name="Rast P."/>
            <person name="Oberbeckmann S."/>
            <person name="Bunk B."/>
            <person name="Jeske O."/>
            <person name="Meyerdierks A."/>
            <person name="Storesund J.E."/>
            <person name="Kallscheuer N."/>
            <person name="Luecker S."/>
            <person name="Lage O.M."/>
            <person name="Pohl T."/>
            <person name="Merkel B.J."/>
            <person name="Hornburger P."/>
            <person name="Mueller R.-W."/>
            <person name="Bruemmer F."/>
            <person name="Labrenz M."/>
            <person name="Spormann A.M."/>
            <person name="Op den Camp H."/>
            <person name="Overmann J."/>
            <person name="Amann R."/>
            <person name="Jetten M.S.M."/>
            <person name="Mascher T."/>
            <person name="Medema M.H."/>
            <person name="Devos D.P."/>
            <person name="Kaster A.-K."/>
            <person name="Ovreas L."/>
            <person name="Rohde M."/>
            <person name="Galperin M.Y."/>
            <person name="Jogler C."/>
        </authorList>
    </citation>
    <scope>NUCLEOTIDE SEQUENCE [LARGE SCALE GENOMIC DNA]</scope>
    <source>
        <strain evidence="3 4">ElP</strain>
    </source>
</reference>
<proteinExistence type="predicted"/>
<feature type="signal peptide" evidence="2">
    <location>
        <begin position="1"/>
        <end position="22"/>
    </location>
</feature>
<keyword evidence="4" id="KW-1185">Reference proteome</keyword>
<organism evidence="3 4">
    <name type="scientific">Tautonia plasticadhaerens</name>
    <dbReference type="NCBI Taxonomy" id="2527974"/>
    <lineage>
        <taxon>Bacteria</taxon>
        <taxon>Pseudomonadati</taxon>
        <taxon>Planctomycetota</taxon>
        <taxon>Planctomycetia</taxon>
        <taxon>Isosphaerales</taxon>
        <taxon>Isosphaeraceae</taxon>
        <taxon>Tautonia</taxon>
    </lineage>
</organism>
<gene>
    <name evidence="3" type="ORF">ElP_01240</name>
</gene>
<evidence type="ECO:0000256" key="1">
    <source>
        <dbReference type="SAM" id="Phobius"/>
    </source>
</evidence>
<evidence type="ECO:0000313" key="4">
    <source>
        <dbReference type="Proteomes" id="UP000317835"/>
    </source>
</evidence>
<name>A0A518GUN0_9BACT</name>
<keyword evidence="1" id="KW-0472">Membrane</keyword>
<protein>
    <submittedName>
        <fullName evidence="3">Uncharacterized protein</fullName>
    </submittedName>
</protein>
<dbReference type="RefSeq" id="WP_145266292.1">
    <property type="nucleotide sequence ID" value="NZ_CP036426.1"/>
</dbReference>
<accession>A0A518GUN0</accession>
<sequence precursor="true">MGHRRLSCLLLALLAASAPADACPVCDRETGRRVRAGLADEDLGRNVLATALPFGIFLGVAAALHFGLPARRGGPPGPGPATGPESS</sequence>
<feature type="chain" id="PRO_5022161024" evidence="2">
    <location>
        <begin position="23"/>
        <end position="87"/>
    </location>
</feature>
<keyword evidence="2" id="KW-0732">Signal</keyword>
<keyword evidence="1" id="KW-1133">Transmembrane helix</keyword>